<evidence type="ECO:0000256" key="9">
    <source>
        <dbReference type="SAM" id="Coils"/>
    </source>
</evidence>
<protein>
    <submittedName>
        <fullName evidence="12">LADA_0A01244g1_1</fullName>
    </submittedName>
</protein>
<dbReference type="GO" id="GO:0006890">
    <property type="term" value="P:retrograde vesicle-mediated transport, Golgi to endoplasmic reticulum"/>
    <property type="evidence" value="ECO:0007669"/>
    <property type="project" value="EnsemblFungi"/>
</dbReference>
<keyword evidence="13" id="KW-1185">Reference proteome</keyword>
<evidence type="ECO:0000313" key="13">
    <source>
        <dbReference type="Proteomes" id="UP000190274"/>
    </source>
</evidence>
<dbReference type="PANTHER" id="PTHR15959">
    <property type="entry name" value="SYNTAXIN-18"/>
    <property type="match status" value="1"/>
</dbReference>
<accession>A0A1G4ILV0</accession>
<keyword evidence="7 9" id="KW-0175">Coiled coil</keyword>
<evidence type="ECO:0000256" key="5">
    <source>
        <dbReference type="ARBA" id="ARBA00022927"/>
    </source>
</evidence>
<dbReference type="OrthoDB" id="342981at2759"/>
<reference evidence="12 13" key="1">
    <citation type="submission" date="2016-03" db="EMBL/GenBank/DDBJ databases">
        <authorList>
            <person name="Devillers H."/>
        </authorList>
    </citation>
    <scope>NUCLEOTIDE SEQUENCE [LARGE SCALE GENOMIC DNA]</scope>
    <source>
        <strain evidence="12">CBS 10888</strain>
    </source>
</reference>
<evidence type="ECO:0000259" key="11">
    <source>
        <dbReference type="PROSITE" id="PS50192"/>
    </source>
</evidence>
<sequence length="328" mass="37985">MSNLTPLFHKYVNVFLEDPEVERLADSQEFRSPGKKYIIEDTFIKECLELKRHALELQKVIESIKVSYTSEVELTDREKDDFDTEVRLLVQQYFDKLKFLEQYEQKRQSVVATKYLIDAQEGDLLSIFRHKDENLSSFHVTNIQHRSGVLQSLGLILSSIFSEISLMQQQRLTRQRELESIDFNAQLYVPMATVVGSVHQAPAIETTEEEVHQYQETLGKLSQEQLQMLETEHNELLNLKTQELQKVENLGKTMVQIASLQNEITTHLQAQTQSIFGLMDNHDNVELNIQQGNRQLTKAQRRGGKSARLIVYLSVLFGMLILVLDFIN</sequence>
<name>A0A1G4ILV0_9SACH</name>
<dbReference type="GO" id="GO:0016320">
    <property type="term" value="P:endoplasmic reticulum membrane fusion"/>
    <property type="evidence" value="ECO:0007669"/>
    <property type="project" value="EnsemblFungi"/>
</dbReference>
<keyword evidence="8 10" id="KW-0472">Membrane</keyword>
<dbReference type="GO" id="GO:0015031">
    <property type="term" value="P:protein transport"/>
    <property type="evidence" value="ECO:0007669"/>
    <property type="project" value="UniProtKB-KW"/>
</dbReference>
<evidence type="ECO:0000256" key="2">
    <source>
        <dbReference type="ARBA" id="ARBA00009063"/>
    </source>
</evidence>
<dbReference type="Gene3D" id="1.20.5.110">
    <property type="match status" value="1"/>
</dbReference>
<keyword evidence="5" id="KW-0653">Protein transport</keyword>
<dbReference type="STRING" id="1266660.A0A1G4ILV0"/>
<dbReference type="EMBL" id="LT598460">
    <property type="protein sequence ID" value="SCU77595.1"/>
    <property type="molecule type" value="Genomic_DNA"/>
</dbReference>
<evidence type="ECO:0000313" key="12">
    <source>
        <dbReference type="EMBL" id="SCU77595.1"/>
    </source>
</evidence>
<dbReference type="GO" id="GO:0005783">
    <property type="term" value="C:endoplasmic reticulum"/>
    <property type="evidence" value="ECO:0007669"/>
    <property type="project" value="EnsemblFungi"/>
</dbReference>
<dbReference type="AlphaFoldDB" id="A0A1G4ILV0"/>
<proteinExistence type="inferred from homology"/>
<keyword evidence="6 10" id="KW-1133">Transmembrane helix</keyword>
<feature type="transmembrane region" description="Helical" evidence="10">
    <location>
        <begin position="309"/>
        <end position="327"/>
    </location>
</feature>
<dbReference type="InterPro" id="IPR000727">
    <property type="entry name" value="T_SNARE_dom"/>
</dbReference>
<evidence type="ECO:0000256" key="3">
    <source>
        <dbReference type="ARBA" id="ARBA00022448"/>
    </source>
</evidence>
<evidence type="ECO:0000256" key="7">
    <source>
        <dbReference type="ARBA" id="ARBA00023054"/>
    </source>
</evidence>
<evidence type="ECO:0000256" key="10">
    <source>
        <dbReference type="SAM" id="Phobius"/>
    </source>
</evidence>
<feature type="coiled-coil region" evidence="9">
    <location>
        <begin position="204"/>
        <end position="246"/>
    </location>
</feature>
<keyword evidence="4 10" id="KW-0812">Transmembrane</keyword>
<evidence type="ECO:0000256" key="4">
    <source>
        <dbReference type="ARBA" id="ARBA00022692"/>
    </source>
</evidence>
<organism evidence="12 13">
    <name type="scientific">Lachancea dasiensis</name>
    <dbReference type="NCBI Taxonomy" id="1072105"/>
    <lineage>
        <taxon>Eukaryota</taxon>
        <taxon>Fungi</taxon>
        <taxon>Dikarya</taxon>
        <taxon>Ascomycota</taxon>
        <taxon>Saccharomycotina</taxon>
        <taxon>Saccharomycetes</taxon>
        <taxon>Saccharomycetales</taxon>
        <taxon>Saccharomycetaceae</taxon>
        <taxon>Lachancea</taxon>
    </lineage>
</organism>
<dbReference type="PROSITE" id="PS50192">
    <property type="entry name" value="T_SNARE"/>
    <property type="match status" value="1"/>
</dbReference>
<gene>
    <name evidence="12" type="ORF">LADA_0A01244G</name>
</gene>
<dbReference type="GO" id="GO:0031201">
    <property type="term" value="C:SNARE complex"/>
    <property type="evidence" value="ECO:0007669"/>
    <property type="project" value="EnsemblFungi"/>
</dbReference>
<evidence type="ECO:0000256" key="1">
    <source>
        <dbReference type="ARBA" id="ARBA00004211"/>
    </source>
</evidence>
<dbReference type="Pfam" id="PF10496">
    <property type="entry name" value="Syntaxin-18_N"/>
    <property type="match status" value="1"/>
</dbReference>
<comment type="subcellular location">
    <subcellularLocation>
        <location evidence="1">Membrane</location>
        <topology evidence="1">Single-pass type IV membrane protein</topology>
    </subcellularLocation>
</comment>
<dbReference type="Proteomes" id="UP000190274">
    <property type="component" value="Chromosome A"/>
</dbReference>
<dbReference type="InterPro" id="IPR019529">
    <property type="entry name" value="Syntaxin-18_N"/>
</dbReference>
<comment type="similarity">
    <text evidence="2">Belongs to the syntaxin family.</text>
</comment>
<evidence type="ECO:0000256" key="8">
    <source>
        <dbReference type="ARBA" id="ARBA00023136"/>
    </source>
</evidence>
<feature type="domain" description="T-SNARE coiled-coil homology" evidence="11">
    <location>
        <begin position="237"/>
        <end position="299"/>
    </location>
</feature>
<dbReference type="PANTHER" id="PTHR15959:SF0">
    <property type="entry name" value="SYNTAXIN-18"/>
    <property type="match status" value="1"/>
</dbReference>
<evidence type="ECO:0000256" key="6">
    <source>
        <dbReference type="ARBA" id="ARBA00022989"/>
    </source>
</evidence>
<keyword evidence="3" id="KW-0813">Transport</keyword>